<comment type="subcellular location">
    <subcellularLocation>
        <location evidence="1">Cell membrane</location>
        <topology evidence="1">Single-pass type II membrane protein</topology>
    </subcellularLocation>
    <subcellularLocation>
        <location evidence="3">Membrane</location>
        <topology evidence="3">Single-pass type II membrane protein</topology>
    </subcellularLocation>
</comment>
<dbReference type="PRINTS" id="PR00727">
    <property type="entry name" value="LEADERPTASE"/>
</dbReference>
<sequence length="286" mass="30305">MIRKGARRSAKVTDPAAPPRDAQGAPEATAAPSAPATSQGTGPTGADHAGDDRVAADPGGTGMGGEAGRSRRSRRGFALLLAALVLMALVPVFVARIYVIPSGSMETTLHGCRGCDNDRVLVDKLAYRFGSPAPGDIVVFTRPATWTSAEHRIPDDGANPVVQVLQRLGSLVGLQAVDETVYIKRVIAVGGQTVVCCDERNRILVDGVALDEPYVYYEPESGPARQARFGPVRVPAGHLWVMGDSRNDSADSRAQRHGPVPVADVIGRARFIVWPFDRMGGIADQH</sequence>
<reference evidence="7" key="1">
    <citation type="journal article" date="2019" name="Int. J. Syst. Evol. Microbiol.">
        <title>The Global Catalogue of Microorganisms (GCM) 10K type strain sequencing project: providing services to taxonomists for standard genome sequencing and annotation.</title>
        <authorList>
            <consortium name="The Broad Institute Genomics Platform"/>
            <consortium name="The Broad Institute Genome Sequencing Center for Infectious Disease"/>
            <person name="Wu L."/>
            <person name="Ma J."/>
        </authorList>
    </citation>
    <scope>NUCLEOTIDE SEQUENCE [LARGE SCALE GENOMIC DNA]</scope>
    <source>
        <strain evidence="7">JCM 12165</strain>
    </source>
</reference>
<feature type="region of interest" description="Disordered" evidence="4">
    <location>
        <begin position="1"/>
        <end position="69"/>
    </location>
</feature>
<dbReference type="RefSeq" id="WP_343985819.1">
    <property type="nucleotide sequence ID" value="NZ_BAAAJG010000026.1"/>
</dbReference>
<keyword evidence="3" id="KW-0472">Membrane</keyword>
<keyword evidence="7" id="KW-1185">Reference proteome</keyword>
<dbReference type="NCBIfam" id="TIGR02227">
    <property type="entry name" value="sigpep_I_bact"/>
    <property type="match status" value="1"/>
</dbReference>
<dbReference type="InterPro" id="IPR036286">
    <property type="entry name" value="LexA/Signal_pep-like_sf"/>
</dbReference>
<comment type="catalytic activity">
    <reaction evidence="3">
        <text>Cleavage of hydrophobic, N-terminal signal or leader sequences from secreted and periplasmic proteins.</text>
        <dbReference type="EC" id="3.4.21.89"/>
    </reaction>
</comment>
<dbReference type="EMBL" id="JBHUCP010000025">
    <property type="protein sequence ID" value="MFD1533656.1"/>
    <property type="molecule type" value="Genomic_DNA"/>
</dbReference>
<accession>A0ABW4FUP5</accession>
<evidence type="ECO:0000256" key="4">
    <source>
        <dbReference type="SAM" id="MobiDB-lite"/>
    </source>
</evidence>
<comment type="similarity">
    <text evidence="2 3">Belongs to the peptidase S26 family.</text>
</comment>
<organism evidence="6 7">
    <name type="scientific">Pseudonocardia aurantiaca</name>
    <dbReference type="NCBI Taxonomy" id="75290"/>
    <lineage>
        <taxon>Bacteria</taxon>
        <taxon>Bacillati</taxon>
        <taxon>Actinomycetota</taxon>
        <taxon>Actinomycetes</taxon>
        <taxon>Pseudonocardiales</taxon>
        <taxon>Pseudonocardiaceae</taxon>
        <taxon>Pseudonocardia</taxon>
    </lineage>
</organism>
<proteinExistence type="inferred from homology"/>
<evidence type="ECO:0000313" key="7">
    <source>
        <dbReference type="Proteomes" id="UP001597145"/>
    </source>
</evidence>
<evidence type="ECO:0000256" key="1">
    <source>
        <dbReference type="ARBA" id="ARBA00004401"/>
    </source>
</evidence>
<keyword evidence="3 6" id="KW-0378">Hydrolase</keyword>
<dbReference type="SUPFAM" id="SSF51306">
    <property type="entry name" value="LexA/Signal peptidase"/>
    <property type="match status" value="1"/>
</dbReference>
<dbReference type="Gene3D" id="2.10.109.10">
    <property type="entry name" value="Umud Fragment, subunit A"/>
    <property type="match status" value="1"/>
</dbReference>
<evidence type="ECO:0000313" key="6">
    <source>
        <dbReference type="EMBL" id="MFD1533656.1"/>
    </source>
</evidence>
<dbReference type="InterPro" id="IPR019533">
    <property type="entry name" value="Peptidase_S26"/>
</dbReference>
<dbReference type="Pfam" id="PF10502">
    <property type="entry name" value="Peptidase_S26"/>
    <property type="match status" value="1"/>
</dbReference>
<dbReference type="PANTHER" id="PTHR43390:SF1">
    <property type="entry name" value="CHLOROPLAST PROCESSING PEPTIDASE"/>
    <property type="match status" value="1"/>
</dbReference>
<keyword evidence="3" id="KW-0812">Transmembrane</keyword>
<protein>
    <recommendedName>
        <fullName evidence="3">Signal peptidase I</fullName>
        <ecNumber evidence="3">3.4.21.89</ecNumber>
    </recommendedName>
</protein>
<gene>
    <name evidence="6" type="primary">lepB</name>
    <name evidence="6" type="ORF">ACFSCY_29960</name>
</gene>
<comment type="caution">
    <text evidence="6">The sequence shown here is derived from an EMBL/GenBank/DDBJ whole genome shotgun (WGS) entry which is preliminary data.</text>
</comment>
<evidence type="ECO:0000256" key="3">
    <source>
        <dbReference type="RuleBase" id="RU362042"/>
    </source>
</evidence>
<feature type="domain" description="Peptidase S26" evidence="5">
    <location>
        <begin position="78"/>
        <end position="274"/>
    </location>
</feature>
<dbReference type="InterPro" id="IPR000223">
    <property type="entry name" value="Pept_S26A_signal_pept_1"/>
</dbReference>
<keyword evidence="3" id="KW-1133">Transmembrane helix</keyword>
<feature type="compositionally biased region" description="Basic residues" evidence="4">
    <location>
        <begin position="1"/>
        <end position="10"/>
    </location>
</feature>
<evidence type="ECO:0000259" key="5">
    <source>
        <dbReference type="Pfam" id="PF10502"/>
    </source>
</evidence>
<dbReference type="EC" id="3.4.21.89" evidence="3"/>
<dbReference type="PANTHER" id="PTHR43390">
    <property type="entry name" value="SIGNAL PEPTIDASE I"/>
    <property type="match status" value="1"/>
</dbReference>
<dbReference type="Proteomes" id="UP001597145">
    <property type="component" value="Unassembled WGS sequence"/>
</dbReference>
<feature type="transmembrane region" description="Helical" evidence="3">
    <location>
        <begin position="77"/>
        <end position="99"/>
    </location>
</feature>
<keyword evidence="3" id="KW-0645">Protease</keyword>
<name>A0ABW4FUP5_9PSEU</name>
<evidence type="ECO:0000256" key="2">
    <source>
        <dbReference type="ARBA" id="ARBA00009370"/>
    </source>
</evidence>
<dbReference type="GO" id="GO:0009003">
    <property type="term" value="F:signal peptidase activity"/>
    <property type="evidence" value="ECO:0007669"/>
    <property type="project" value="UniProtKB-EC"/>
</dbReference>
<dbReference type="CDD" id="cd06530">
    <property type="entry name" value="S26_SPase_I"/>
    <property type="match status" value="1"/>
</dbReference>
<feature type="compositionally biased region" description="Low complexity" evidence="4">
    <location>
        <begin position="22"/>
        <end position="41"/>
    </location>
</feature>